<keyword evidence="2" id="KW-1185">Reference proteome</keyword>
<organism evidence="1 2">
    <name type="scientific">Streptomyces olivaceus</name>
    <dbReference type="NCBI Taxonomy" id="47716"/>
    <lineage>
        <taxon>Bacteria</taxon>
        <taxon>Bacillati</taxon>
        <taxon>Actinomycetota</taxon>
        <taxon>Actinomycetes</taxon>
        <taxon>Kitasatosporales</taxon>
        <taxon>Streptomycetaceae</taxon>
        <taxon>Streptomyces</taxon>
    </lineage>
</organism>
<proteinExistence type="predicted"/>
<accession>A0ABS7W1B7</accession>
<name>A0ABS7W1B7_STROV</name>
<comment type="caution">
    <text evidence="1">The sequence shown here is derived from an EMBL/GenBank/DDBJ whole genome shotgun (WGS) entry which is preliminary data.</text>
</comment>
<gene>
    <name evidence="1" type="ORF">KVH32_11310</name>
</gene>
<dbReference type="Proteomes" id="UP000758701">
    <property type="component" value="Unassembled WGS sequence"/>
</dbReference>
<reference evidence="1 2" key="1">
    <citation type="submission" date="2021-06" db="EMBL/GenBank/DDBJ databases">
        <title>Ecological speciation of a Streptomyces species isolated from different habitats and geographic origins.</title>
        <authorList>
            <person name="Wang J."/>
        </authorList>
    </citation>
    <scope>NUCLEOTIDE SEQUENCE [LARGE SCALE GENOMIC DNA]</scope>
    <source>
        <strain evidence="1 2">FXJ8.012</strain>
    </source>
</reference>
<dbReference type="RefSeq" id="WP_070388597.1">
    <property type="nucleotide sequence ID" value="NZ_JAHSST010000003.1"/>
</dbReference>
<evidence type="ECO:0000313" key="1">
    <source>
        <dbReference type="EMBL" id="MBZ6151754.1"/>
    </source>
</evidence>
<dbReference type="EMBL" id="JAHSTP010000003">
    <property type="protein sequence ID" value="MBZ6151754.1"/>
    <property type="molecule type" value="Genomic_DNA"/>
</dbReference>
<sequence>MLRWLLAPRWQWRIRRLQAAHGPTLSYEVAWCLVALAADVDNIRYVRGRAFSVPGTPPGVMVDVWAQLAPREQQRRRAWLIRYRRTPLHLLGVPEELIELAGLHVTEWALPPDEPSISLVVQQRSRPRNTD</sequence>
<evidence type="ECO:0000313" key="2">
    <source>
        <dbReference type="Proteomes" id="UP000758701"/>
    </source>
</evidence>
<protein>
    <submittedName>
        <fullName evidence="1">Uncharacterized protein</fullName>
    </submittedName>
</protein>